<dbReference type="PROSITE" id="PS00518">
    <property type="entry name" value="ZF_RING_1"/>
    <property type="match status" value="1"/>
</dbReference>
<organism evidence="12 13">
    <name type="scientific">Heterodermia speciosa</name>
    <dbReference type="NCBI Taxonomy" id="116794"/>
    <lineage>
        <taxon>Eukaryota</taxon>
        <taxon>Fungi</taxon>
        <taxon>Dikarya</taxon>
        <taxon>Ascomycota</taxon>
        <taxon>Pezizomycotina</taxon>
        <taxon>Lecanoromycetes</taxon>
        <taxon>OSLEUM clade</taxon>
        <taxon>Lecanoromycetidae</taxon>
        <taxon>Caliciales</taxon>
        <taxon>Physciaceae</taxon>
        <taxon>Heterodermia</taxon>
    </lineage>
</organism>
<gene>
    <name evidence="12" type="ORF">HETSPECPRED_005584</name>
</gene>
<dbReference type="InterPro" id="IPR013083">
    <property type="entry name" value="Znf_RING/FYVE/PHD"/>
</dbReference>
<dbReference type="SMART" id="SM00487">
    <property type="entry name" value="DEXDc"/>
    <property type="match status" value="1"/>
</dbReference>
<dbReference type="InterPro" id="IPR014001">
    <property type="entry name" value="Helicase_ATP-bd"/>
</dbReference>
<evidence type="ECO:0000313" key="13">
    <source>
        <dbReference type="Proteomes" id="UP000664521"/>
    </source>
</evidence>
<accession>A0A8H3FFY8</accession>
<feature type="domain" description="RING-type" evidence="10">
    <location>
        <begin position="1135"/>
        <end position="1173"/>
    </location>
</feature>
<dbReference type="InterPro" id="IPR027417">
    <property type="entry name" value="P-loop_NTPase"/>
</dbReference>
<reference evidence="12" key="1">
    <citation type="submission" date="2021-03" db="EMBL/GenBank/DDBJ databases">
        <authorList>
            <person name="Tagirdzhanova G."/>
        </authorList>
    </citation>
    <scope>NUCLEOTIDE SEQUENCE</scope>
</reference>
<evidence type="ECO:0000256" key="7">
    <source>
        <dbReference type="PROSITE-ProRule" id="PRU00175"/>
    </source>
</evidence>
<dbReference type="InterPro" id="IPR052583">
    <property type="entry name" value="ATP-helicase/E3_Ub-Ligase"/>
</dbReference>
<dbReference type="FunFam" id="3.40.50.10810:FF:000059">
    <property type="entry name" value="SNF2 family helicase/ATPase, putative"/>
    <property type="match status" value="1"/>
</dbReference>
<dbReference type="InterPro" id="IPR038718">
    <property type="entry name" value="SNF2-like_sf"/>
</dbReference>
<dbReference type="Pfam" id="PF13923">
    <property type="entry name" value="zf-C3HC4_2"/>
    <property type="match status" value="1"/>
</dbReference>
<dbReference type="GO" id="GO:0005524">
    <property type="term" value="F:ATP binding"/>
    <property type="evidence" value="ECO:0007669"/>
    <property type="project" value="InterPro"/>
</dbReference>
<evidence type="ECO:0000256" key="3">
    <source>
        <dbReference type="ARBA" id="ARBA00022771"/>
    </source>
</evidence>
<dbReference type="PANTHER" id="PTHR45865">
    <property type="entry name" value="E3 UBIQUITIN-PROTEIN LIGASE SHPRH FAMILY MEMBER"/>
    <property type="match status" value="1"/>
</dbReference>
<keyword evidence="1" id="KW-0479">Metal-binding</keyword>
<keyword evidence="5" id="KW-0862">Zinc</keyword>
<dbReference type="Pfam" id="PF26021">
    <property type="entry name" value="Ferritin_C144_05"/>
    <property type="match status" value="1"/>
</dbReference>
<dbReference type="Pfam" id="PF00176">
    <property type="entry name" value="SNF2-rel_dom"/>
    <property type="match status" value="1"/>
</dbReference>
<feature type="coiled-coil region" evidence="8">
    <location>
        <begin position="810"/>
        <end position="841"/>
    </location>
</feature>
<dbReference type="GO" id="GO:0008270">
    <property type="term" value="F:zinc ion binding"/>
    <property type="evidence" value="ECO:0007669"/>
    <property type="project" value="UniProtKB-KW"/>
</dbReference>
<name>A0A8H3FFY8_9LECA</name>
<keyword evidence="8" id="KW-0175">Coiled coil</keyword>
<dbReference type="InterPro" id="IPR049730">
    <property type="entry name" value="SNF2/RAD54-like_C"/>
</dbReference>
<dbReference type="InterPro" id="IPR059033">
    <property type="entry name" value="C144_05_dom"/>
</dbReference>
<evidence type="ECO:0000256" key="6">
    <source>
        <dbReference type="ARBA" id="ARBA00022840"/>
    </source>
</evidence>
<feature type="region of interest" description="Disordered" evidence="9">
    <location>
        <begin position="1"/>
        <end position="52"/>
    </location>
</feature>
<dbReference type="InterPro" id="IPR000330">
    <property type="entry name" value="SNF2_N"/>
</dbReference>
<keyword evidence="4" id="KW-0378">Hydrolase</keyword>
<feature type="domain" description="Helicase ATP-binding" evidence="11">
    <location>
        <begin position="348"/>
        <end position="550"/>
    </location>
</feature>
<dbReference type="Gene3D" id="3.40.50.300">
    <property type="entry name" value="P-loop containing nucleotide triphosphate hydrolases"/>
    <property type="match status" value="1"/>
</dbReference>
<evidence type="ECO:0000256" key="4">
    <source>
        <dbReference type="ARBA" id="ARBA00022801"/>
    </source>
</evidence>
<evidence type="ECO:0000256" key="9">
    <source>
        <dbReference type="SAM" id="MobiDB-lite"/>
    </source>
</evidence>
<evidence type="ECO:0000259" key="10">
    <source>
        <dbReference type="PROSITE" id="PS50089"/>
    </source>
</evidence>
<dbReference type="SUPFAM" id="SSF57850">
    <property type="entry name" value="RING/U-box"/>
    <property type="match status" value="1"/>
</dbReference>
<dbReference type="PROSITE" id="PS51192">
    <property type="entry name" value="HELICASE_ATP_BIND_1"/>
    <property type="match status" value="1"/>
</dbReference>
<dbReference type="Proteomes" id="UP000664521">
    <property type="component" value="Unassembled WGS sequence"/>
</dbReference>
<evidence type="ECO:0000256" key="5">
    <source>
        <dbReference type="ARBA" id="ARBA00022833"/>
    </source>
</evidence>
<feature type="compositionally biased region" description="Basic and acidic residues" evidence="9">
    <location>
        <begin position="31"/>
        <end position="52"/>
    </location>
</feature>
<dbReference type="GO" id="GO:0006974">
    <property type="term" value="P:DNA damage response"/>
    <property type="evidence" value="ECO:0007669"/>
    <property type="project" value="TreeGrafter"/>
</dbReference>
<keyword evidence="6" id="KW-0067">ATP-binding</keyword>
<dbReference type="FunFam" id="3.40.50.300:FF:001870">
    <property type="entry name" value="SNF2 family helicase/ATPase, putative"/>
    <property type="match status" value="1"/>
</dbReference>
<dbReference type="Gene3D" id="3.40.50.10810">
    <property type="entry name" value="Tandem AAA-ATPase domain"/>
    <property type="match status" value="1"/>
</dbReference>
<dbReference type="GO" id="GO:0005634">
    <property type="term" value="C:nucleus"/>
    <property type="evidence" value="ECO:0007669"/>
    <property type="project" value="TreeGrafter"/>
</dbReference>
<evidence type="ECO:0000259" key="11">
    <source>
        <dbReference type="PROSITE" id="PS51192"/>
    </source>
</evidence>
<dbReference type="InterPro" id="IPR017907">
    <property type="entry name" value="Znf_RING_CS"/>
</dbReference>
<sequence length="1476" mass="168168">MLRSKILVKSQEPPPSKLYSFLDASSEPDAEYEHESRPSKRRKLVEATPREEGTFLSSAENPYLNHLKPYIRPRRRKKRLIKGLEDHSKEFLTLARVDIDLVFTSTQSRHDLSYVKRDEQEALPVLLESFERSPADGTFRCLLTTLQSDSLFEIKSESRTESITLDILQNVVSLSIPRKCRKVQSICLLSRVPEDAEDTVDHRFRLCCKILINNAKDHLDGLPFNKKNAFDRCVIQTSLQIYGDWKPMDFYEHVHLPSADEVPSDSLSTDQLLGLLQCQLYPFQKRALQWLLRREGVHIAGGNVVRCTSTDPERSLPHGFIRTEDADGTDCFISHCLGIVTKNRSLLKDTTSQLRGGILAEEMGLGKTVEMIALISLHKRGPASIADFSTSNESTIASSATLIITPPAILDQWKNEIGAIAPHLKVLIYEGIRTEAKTHDDDQRVTRLAEQDVILTTYNVLGREIHYAAGAQPDRNLRERRRYERKQSPLTKIDWWRVVLDEAQMVESGVSNAAKVAQLIPRQNAWAVSGTPVKKDAKDLYGLLIFLRYQPYCSSTSLWDRLINRHRDIFWQIFGDIALRHTKDQIKGEILLPPQTRVVINVPFTQVEEQHYATLFQEMCADCGVQPNGRPLKEDWDPNSPGIIEKMRIWLSRLRQTCLHPEVGLRNRKALGSGKGPLRTVAEVLSVMIEHNDTANRTEERCLLLSRTRRGQVLEHMNRSQDALSIWQSTLSDSKEIVEQLNQELNRTIAGNRPGTPNEDSKMDRAANTRAGLCRQRLRSALEVQHMCTFFIANAYYQLKCNQEPGSEAHQELEKAEERTYEEAKNLRQELLLELQRKADLHMNKVREALSTNRLVDLPDIEDVDDYGGIESRNLLAKIDDLTIVVNNQAKQLVEWRRKLIDLVLLPLVDKDDSGLQGDEYEISTQQQDEAYVYMDAFRAIVSDRHDILTGQTNERIKHEMKIALERANANEGHSPELMKKLLVTRQRLLPDEGVGSVRSIISELRELRTTFRSQLEKGNTRAGIELQLLNLLIQAMRDISDLQSKVVVQLEPELEMLKNTVDSRLEYYKQLQHISDTVAPFEEDLSDEEFGRLMRKMEDDEVKLRDRIATLKARGRYLIHLRDENLSSDTQRQCIICREQFERGVLTSCGHSYCAECIRLWWQSHKNCPTCKKHLLRSDFHQISYKPQELTIQETPPKVKGVVALEENAPVSIYAGITRSTLDQIKNIDLDGSFGTKIDTLARHILWIRQNDPGAKSVIFSQYKEFLNVLGRAFAQFKIAFSGFDKPNGVRKFKDDPGMECFFLHAKAQASGLNLVNATHVFLCEPLINTAIELQAIARVHRIGQHNPTTVWMYLVEDSVEKSIYEISVDRRMSHIARSHTQEKGETVAVEGLESQIEAANTTELQEASLSRLFAKGTGGGELVGHEHVWECLFRHRPLPAGQGSTAADGEVGRHLRVMAAEERQGAEHDTVMAE</sequence>
<dbReference type="GO" id="GO:0016787">
    <property type="term" value="F:hydrolase activity"/>
    <property type="evidence" value="ECO:0007669"/>
    <property type="project" value="UniProtKB-KW"/>
</dbReference>
<dbReference type="PANTHER" id="PTHR45865:SF1">
    <property type="entry name" value="E3 UBIQUITIN-PROTEIN LIGASE SHPRH"/>
    <property type="match status" value="1"/>
</dbReference>
<dbReference type="CDD" id="cd18070">
    <property type="entry name" value="DEXQc_SHPRH"/>
    <property type="match status" value="1"/>
</dbReference>
<dbReference type="GO" id="GO:0000209">
    <property type="term" value="P:protein polyubiquitination"/>
    <property type="evidence" value="ECO:0007669"/>
    <property type="project" value="TreeGrafter"/>
</dbReference>
<dbReference type="PROSITE" id="PS50089">
    <property type="entry name" value="ZF_RING_2"/>
    <property type="match status" value="1"/>
</dbReference>
<dbReference type="OrthoDB" id="5330228at2759"/>
<dbReference type="EMBL" id="CAJPDS010000036">
    <property type="protein sequence ID" value="CAF9924522.1"/>
    <property type="molecule type" value="Genomic_DNA"/>
</dbReference>
<proteinExistence type="predicted"/>
<keyword evidence="3 7" id="KW-0863">Zinc-finger</keyword>
<dbReference type="GO" id="GO:0061630">
    <property type="term" value="F:ubiquitin protein ligase activity"/>
    <property type="evidence" value="ECO:0007669"/>
    <property type="project" value="TreeGrafter"/>
</dbReference>
<dbReference type="SMART" id="SM00184">
    <property type="entry name" value="RING"/>
    <property type="match status" value="1"/>
</dbReference>
<evidence type="ECO:0008006" key="14">
    <source>
        <dbReference type="Google" id="ProtNLM"/>
    </source>
</evidence>
<comment type="caution">
    <text evidence="12">The sequence shown here is derived from an EMBL/GenBank/DDBJ whole genome shotgun (WGS) entry which is preliminary data.</text>
</comment>
<keyword evidence="2" id="KW-0547">Nucleotide-binding</keyword>
<protein>
    <recommendedName>
        <fullName evidence="14">RING-type domain-containing protein</fullName>
    </recommendedName>
</protein>
<evidence type="ECO:0000256" key="8">
    <source>
        <dbReference type="SAM" id="Coils"/>
    </source>
</evidence>
<keyword evidence="13" id="KW-1185">Reference proteome</keyword>
<evidence type="ECO:0000256" key="1">
    <source>
        <dbReference type="ARBA" id="ARBA00022723"/>
    </source>
</evidence>
<dbReference type="InterPro" id="IPR001650">
    <property type="entry name" value="Helicase_C-like"/>
</dbReference>
<evidence type="ECO:0000313" key="12">
    <source>
        <dbReference type="EMBL" id="CAF9924522.1"/>
    </source>
</evidence>
<dbReference type="InterPro" id="IPR001841">
    <property type="entry name" value="Znf_RING"/>
</dbReference>
<dbReference type="Gene3D" id="3.30.40.10">
    <property type="entry name" value="Zinc/RING finger domain, C3HC4 (zinc finger)"/>
    <property type="match status" value="1"/>
</dbReference>
<evidence type="ECO:0000256" key="2">
    <source>
        <dbReference type="ARBA" id="ARBA00022741"/>
    </source>
</evidence>
<dbReference type="CDD" id="cd18793">
    <property type="entry name" value="SF2_C_SNF"/>
    <property type="match status" value="1"/>
</dbReference>
<dbReference type="Pfam" id="PF00271">
    <property type="entry name" value="Helicase_C"/>
    <property type="match status" value="1"/>
</dbReference>
<dbReference type="SUPFAM" id="SSF52540">
    <property type="entry name" value="P-loop containing nucleoside triphosphate hydrolases"/>
    <property type="match status" value="2"/>
</dbReference>